<dbReference type="AlphaFoldDB" id="A0A5C8J2E6"/>
<keyword evidence="2" id="KW-1185">Reference proteome</keyword>
<accession>A0A5C8J2E6</accession>
<evidence type="ECO:0000313" key="1">
    <source>
        <dbReference type="EMBL" id="TXK28260.1"/>
    </source>
</evidence>
<evidence type="ECO:0000313" key="2">
    <source>
        <dbReference type="Proteomes" id="UP000321926"/>
    </source>
</evidence>
<protein>
    <submittedName>
        <fullName evidence="1">Uncharacterized protein</fullName>
    </submittedName>
</protein>
<sequence length="87" mass="9447">MSEDLASFEVPDFALGDDDLAPEEADLLLPLLLSEEPPADDEPDDRASEELTPVVEPIVEPAPVVEDGLPPEELLPDIFKSVLEELP</sequence>
<dbReference type="RefSeq" id="WP_147923730.1">
    <property type="nucleotide sequence ID" value="NZ_VRTY01000114.1"/>
</dbReference>
<reference evidence="1 2" key="1">
    <citation type="submission" date="2019-08" db="EMBL/GenBank/DDBJ databases">
        <authorList>
            <person name="Shi S."/>
        </authorList>
    </citation>
    <scope>NUCLEOTIDE SEQUENCE [LARGE SCALE GENOMIC DNA]</scope>
    <source>
        <strain evidence="1 2">GY10130</strain>
    </source>
</reference>
<gene>
    <name evidence="1" type="ORF">FVR03_20960</name>
</gene>
<name>A0A5C8J2E6_9BACT</name>
<dbReference type="Proteomes" id="UP000321926">
    <property type="component" value="Unassembled WGS sequence"/>
</dbReference>
<dbReference type="EMBL" id="VRTY01000114">
    <property type="protein sequence ID" value="TXK28260.1"/>
    <property type="molecule type" value="Genomic_DNA"/>
</dbReference>
<proteinExistence type="predicted"/>
<organism evidence="1 2">
    <name type="scientific">Pontibacter qinzhouensis</name>
    <dbReference type="NCBI Taxonomy" id="2603253"/>
    <lineage>
        <taxon>Bacteria</taxon>
        <taxon>Pseudomonadati</taxon>
        <taxon>Bacteroidota</taxon>
        <taxon>Cytophagia</taxon>
        <taxon>Cytophagales</taxon>
        <taxon>Hymenobacteraceae</taxon>
        <taxon>Pontibacter</taxon>
    </lineage>
</organism>
<comment type="caution">
    <text evidence="1">The sequence shown here is derived from an EMBL/GenBank/DDBJ whole genome shotgun (WGS) entry which is preliminary data.</text>
</comment>